<dbReference type="EMBL" id="VSSQ01007395">
    <property type="protein sequence ID" value="MPM35780.1"/>
    <property type="molecule type" value="Genomic_DNA"/>
</dbReference>
<dbReference type="SFLD" id="SFLDS00029">
    <property type="entry name" value="Radical_SAM"/>
    <property type="match status" value="1"/>
</dbReference>
<dbReference type="InterPro" id="IPR007197">
    <property type="entry name" value="rSAM"/>
</dbReference>
<dbReference type="GO" id="GO:0046872">
    <property type="term" value="F:metal ion binding"/>
    <property type="evidence" value="ECO:0007669"/>
    <property type="project" value="UniProtKB-KW"/>
</dbReference>
<dbReference type="PIRSF" id="PIRSF004869">
    <property type="entry name" value="PflX_prd"/>
    <property type="match status" value="1"/>
</dbReference>
<protein>
    <recommendedName>
        <fullName evidence="5">Radical SAM core domain-containing protein</fullName>
    </recommendedName>
</protein>
<accession>A0A644Z4F6</accession>
<dbReference type="SFLD" id="SFLDG01099">
    <property type="entry name" value="Uncharacterised_Radical_SAM_Su"/>
    <property type="match status" value="1"/>
</dbReference>
<dbReference type="PANTHER" id="PTHR43075:SF1">
    <property type="entry name" value="FORMATE LYASE ACTIVATING ENZYME, PUTATIVE (AFU_ORTHOLOGUE AFUA_2G15630)-RELATED"/>
    <property type="match status" value="1"/>
</dbReference>
<evidence type="ECO:0000259" key="5">
    <source>
        <dbReference type="Pfam" id="PF04055"/>
    </source>
</evidence>
<keyword evidence="1" id="KW-0949">S-adenosyl-L-methionine</keyword>
<dbReference type="GO" id="GO:0051536">
    <property type="term" value="F:iron-sulfur cluster binding"/>
    <property type="evidence" value="ECO:0007669"/>
    <property type="project" value="UniProtKB-KW"/>
</dbReference>
<evidence type="ECO:0000256" key="3">
    <source>
        <dbReference type="ARBA" id="ARBA00023004"/>
    </source>
</evidence>
<dbReference type="SUPFAM" id="SSF102114">
    <property type="entry name" value="Radical SAM enzymes"/>
    <property type="match status" value="1"/>
</dbReference>
<reference evidence="6" key="1">
    <citation type="submission" date="2019-08" db="EMBL/GenBank/DDBJ databases">
        <authorList>
            <person name="Kucharzyk K."/>
            <person name="Murdoch R.W."/>
            <person name="Higgins S."/>
            <person name="Loffler F."/>
        </authorList>
    </citation>
    <scope>NUCLEOTIDE SEQUENCE</scope>
</reference>
<keyword evidence="3" id="KW-0408">Iron</keyword>
<comment type="caution">
    <text evidence="6">The sequence shown here is derived from an EMBL/GenBank/DDBJ whole genome shotgun (WGS) entry which is preliminary data.</text>
</comment>
<evidence type="ECO:0000256" key="2">
    <source>
        <dbReference type="ARBA" id="ARBA00022723"/>
    </source>
</evidence>
<organism evidence="6">
    <name type="scientific">bioreactor metagenome</name>
    <dbReference type="NCBI Taxonomy" id="1076179"/>
    <lineage>
        <taxon>unclassified sequences</taxon>
        <taxon>metagenomes</taxon>
        <taxon>ecological metagenomes</taxon>
    </lineage>
</organism>
<dbReference type="PANTHER" id="PTHR43075">
    <property type="entry name" value="FORMATE LYASE ACTIVATING ENZYME, PUTATIVE (AFU_ORTHOLOGUE AFUA_2G15630)-RELATED"/>
    <property type="match status" value="1"/>
</dbReference>
<evidence type="ECO:0000256" key="4">
    <source>
        <dbReference type="ARBA" id="ARBA00023014"/>
    </source>
</evidence>
<sequence>MANCMLCPRACGADRSLSRGFCGAERLPRVAKIMLHEWEEPFISGTRGSGAVFFSGCNLGCVYCQNHEIRDGLIGETYDEDRLSEAYLSLQRRGAHTINLVTAAHYVPQVAESLRRAKARGLSIPVVYNSSGYENTAAIRALDGLVDVYLLDWKYVSPLLSERFSNAPDYCAVASEAICEMYRQVGDLMLDGDGIATRGLTIRHLVLPGCVDDSRRVLDEIAMRLSKATHISLMSQYTPQPGTTAFPLNRRITQREYDRVISYALSIGLHNILIQRLDSAQSVFTPQFTDNIK</sequence>
<name>A0A644Z4F6_9ZZZZ</name>
<proteinExistence type="predicted"/>
<gene>
    <name evidence="6" type="ORF">SDC9_82374</name>
</gene>
<keyword evidence="4" id="KW-0411">Iron-sulfur</keyword>
<dbReference type="GO" id="GO:0003824">
    <property type="term" value="F:catalytic activity"/>
    <property type="evidence" value="ECO:0007669"/>
    <property type="project" value="InterPro"/>
</dbReference>
<keyword evidence="2" id="KW-0479">Metal-binding</keyword>
<dbReference type="InterPro" id="IPR040085">
    <property type="entry name" value="MJ0674-like"/>
</dbReference>
<dbReference type="Gene3D" id="3.20.20.70">
    <property type="entry name" value="Aldolase class I"/>
    <property type="match status" value="1"/>
</dbReference>
<evidence type="ECO:0000256" key="1">
    <source>
        <dbReference type="ARBA" id="ARBA00022691"/>
    </source>
</evidence>
<feature type="domain" description="Radical SAM core" evidence="5">
    <location>
        <begin position="53"/>
        <end position="161"/>
    </location>
</feature>
<dbReference type="InterPro" id="IPR016431">
    <property type="entry name" value="Pyrv-formate_lyase-activ_prd"/>
</dbReference>
<evidence type="ECO:0000313" key="6">
    <source>
        <dbReference type="EMBL" id="MPM35780.1"/>
    </source>
</evidence>
<dbReference type="CDD" id="cd01335">
    <property type="entry name" value="Radical_SAM"/>
    <property type="match status" value="1"/>
</dbReference>
<dbReference type="InterPro" id="IPR013785">
    <property type="entry name" value="Aldolase_TIM"/>
</dbReference>
<dbReference type="AlphaFoldDB" id="A0A644Z4F6"/>
<dbReference type="InterPro" id="IPR058240">
    <property type="entry name" value="rSAM_sf"/>
</dbReference>
<dbReference type="Pfam" id="PF04055">
    <property type="entry name" value="Radical_SAM"/>
    <property type="match status" value="1"/>
</dbReference>